<reference evidence="3 4" key="1">
    <citation type="journal article" date="2009" name="Stand. Genomic Sci.">
        <title>Complete genome sequence of Desulfomicrobium baculatum type strain (X).</title>
        <authorList>
            <person name="Copeland A."/>
            <person name="Spring S."/>
            <person name="Goker M."/>
            <person name="Schneider S."/>
            <person name="Lapidus A."/>
            <person name="Del Rio T.G."/>
            <person name="Tice H."/>
            <person name="Cheng J.F."/>
            <person name="Chen F."/>
            <person name="Nolan M."/>
            <person name="Bruce D."/>
            <person name="Goodwin L."/>
            <person name="Pitluck S."/>
            <person name="Ivanova N."/>
            <person name="Mavrommatis K."/>
            <person name="Ovchinnikova G."/>
            <person name="Pati A."/>
            <person name="Chen A."/>
            <person name="Palaniappan K."/>
            <person name="Land M."/>
            <person name="Hauser L."/>
            <person name="Chang Y.J."/>
            <person name="Jeffries C.C."/>
            <person name="Meincke L."/>
            <person name="Sims D."/>
            <person name="Brettin T."/>
            <person name="Detter J.C."/>
            <person name="Han C."/>
            <person name="Chain P."/>
            <person name="Bristow J."/>
            <person name="Eisen J.A."/>
            <person name="Markowitz V."/>
            <person name="Hugenholtz P."/>
            <person name="Kyrpides N.C."/>
            <person name="Klenk H.P."/>
            <person name="Lucas S."/>
        </authorList>
    </citation>
    <scope>NUCLEOTIDE SEQUENCE [LARGE SCALE GENOMIC DNA]</scope>
    <source>
        <strain evidence="4">DSM 4028 / VKM B-1378 / X</strain>
    </source>
</reference>
<name>C7LP84_DESBD</name>
<dbReference type="GO" id="GO:0009982">
    <property type="term" value="F:pseudouridine synthase activity"/>
    <property type="evidence" value="ECO:0007669"/>
    <property type="project" value="InterPro"/>
</dbReference>
<dbReference type="PANTHER" id="PTHR21600:SF87">
    <property type="entry name" value="RNA PSEUDOURIDYLATE SYNTHASE DOMAIN-CONTAINING PROTEIN 1"/>
    <property type="match status" value="1"/>
</dbReference>
<dbReference type="CDD" id="cd02869">
    <property type="entry name" value="PseudoU_synth_RluA_like"/>
    <property type="match status" value="1"/>
</dbReference>
<dbReference type="Pfam" id="PF00849">
    <property type="entry name" value="PseudoU_synth_2"/>
    <property type="match status" value="1"/>
</dbReference>
<dbReference type="eggNOG" id="COG0564">
    <property type="taxonomic scope" value="Bacteria"/>
</dbReference>
<dbReference type="HOGENOM" id="CLU_016902_6_0_7"/>
<dbReference type="InterPro" id="IPR006224">
    <property type="entry name" value="PsdUridine_synth_RluA-like_CS"/>
</dbReference>
<dbReference type="InterPro" id="IPR020103">
    <property type="entry name" value="PsdUridine_synth_cat_dom_sf"/>
</dbReference>
<evidence type="ECO:0000256" key="1">
    <source>
        <dbReference type="ARBA" id="ARBA00010876"/>
    </source>
</evidence>
<keyword evidence="4" id="KW-1185">Reference proteome</keyword>
<dbReference type="PROSITE" id="PS01129">
    <property type="entry name" value="PSI_RLU"/>
    <property type="match status" value="1"/>
</dbReference>
<dbReference type="InterPro" id="IPR006145">
    <property type="entry name" value="PsdUridine_synth_RsuA/RluA"/>
</dbReference>
<dbReference type="GO" id="GO:0140098">
    <property type="term" value="F:catalytic activity, acting on RNA"/>
    <property type="evidence" value="ECO:0007669"/>
    <property type="project" value="UniProtKB-ARBA"/>
</dbReference>
<sequence>MIISPGFELIAREPGFVVVHKDPGLDFHDCDGRMGLCSLVRDRLQARVFPVHRLDKATSGLLLLARSREWAAALAGLFRERAVQKYYIALSDLTPGKKQGLVQGDMVRSRRGSWKLARSMERPARTRFLSWSVRPGMRLFVLKPMSGRTHQLRVAMKSLGAPILGDSLYHPIVPDWPDRMYLHAHTLRFSLGGQNFAYACPPRSGDMFLEDATQSMLQALGPLEGLAWPAQP</sequence>
<dbReference type="InterPro" id="IPR050188">
    <property type="entry name" value="RluA_PseudoU_synthase"/>
</dbReference>
<organism evidence="3 4">
    <name type="scientific">Desulfomicrobium baculatum (strain DSM 4028 / VKM B-1378 / X)</name>
    <name type="common">Desulfovibrio baculatus</name>
    <dbReference type="NCBI Taxonomy" id="525897"/>
    <lineage>
        <taxon>Bacteria</taxon>
        <taxon>Pseudomonadati</taxon>
        <taxon>Thermodesulfobacteriota</taxon>
        <taxon>Desulfovibrionia</taxon>
        <taxon>Desulfovibrionales</taxon>
        <taxon>Desulfomicrobiaceae</taxon>
        <taxon>Desulfomicrobium</taxon>
    </lineage>
</organism>
<dbReference type="PANTHER" id="PTHR21600">
    <property type="entry name" value="MITOCHONDRIAL RNA PSEUDOURIDINE SYNTHASE"/>
    <property type="match status" value="1"/>
</dbReference>
<dbReference type="AlphaFoldDB" id="C7LP84"/>
<dbReference type="SUPFAM" id="SSF55120">
    <property type="entry name" value="Pseudouridine synthase"/>
    <property type="match status" value="1"/>
</dbReference>
<dbReference type="EMBL" id="CP001629">
    <property type="protein sequence ID" value="ACU91320.1"/>
    <property type="molecule type" value="Genomic_DNA"/>
</dbReference>
<comment type="similarity">
    <text evidence="1">Belongs to the pseudouridine synthase RluA family.</text>
</comment>
<evidence type="ECO:0000259" key="2">
    <source>
        <dbReference type="Pfam" id="PF00849"/>
    </source>
</evidence>
<protein>
    <submittedName>
        <fullName evidence="3">Pseudouridine synthase</fullName>
    </submittedName>
</protein>
<proteinExistence type="inferred from homology"/>
<gene>
    <name evidence="3" type="ordered locus">Dbac_3245</name>
</gene>
<evidence type="ECO:0000313" key="4">
    <source>
        <dbReference type="Proteomes" id="UP000002216"/>
    </source>
</evidence>
<evidence type="ECO:0000313" key="3">
    <source>
        <dbReference type="EMBL" id="ACU91320.1"/>
    </source>
</evidence>
<dbReference type="STRING" id="525897.Dbac_3245"/>
<dbReference type="KEGG" id="dba:Dbac_3245"/>
<dbReference type="Gene3D" id="3.30.2350.10">
    <property type="entry name" value="Pseudouridine synthase"/>
    <property type="match status" value="1"/>
</dbReference>
<feature type="domain" description="Pseudouridine synthase RsuA/RluA-like" evidence="2">
    <location>
        <begin position="16"/>
        <end position="157"/>
    </location>
</feature>
<dbReference type="GO" id="GO:0003723">
    <property type="term" value="F:RNA binding"/>
    <property type="evidence" value="ECO:0007669"/>
    <property type="project" value="InterPro"/>
</dbReference>
<dbReference type="GO" id="GO:0000455">
    <property type="term" value="P:enzyme-directed rRNA pseudouridine synthesis"/>
    <property type="evidence" value="ECO:0007669"/>
    <property type="project" value="TreeGrafter"/>
</dbReference>
<accession>C7LP84</accession>
<dbReference type="Proteomes" id="UP000002216">
    <property type="component" value="Chromosome"/>
</dbReference>